<keyword evidence="3 7" id="KW-0645">Protease</keyword>
<evidence type="ECO:0000256" key="9">
    <source>
        <dbReference type="RuleBase" id="RU003567"/>
    </source>
</evidence>
<comment type="similarity">
    <text evidence="1 7 9">Belongs to the peptidase S14 family.</text>
</comment>
<sequence length="194" mass="21867">MFNDEANELEVAMQGDKYYDILAKTRAITISGEINQKLAEKTMQQLLFLQELSNDPIKVFINSQGGHVESGDTIHDMFQFVKPRIIVIGTGWVASAAITIYLGAAKEDRYSLPNTRYLIHQPAGGVRGQAADINIEAQELIKMRQRINRLISEATGQPLEKVEHDTDRNFWMSAQEAKEYGIVTNIVSTLQEIR</sequence>
<dbReference type="Gene3D" id="3.90.226.10">
    <property type="entry name" value="2-enoyl-CoA Hydratase, Chain A, domain 1"/>
    <property type="match status" value="1"/>
</dbReference>
<dbReference type="GO" id="GO:0005737">
    <property type="term" value="C:cytoplasm"/>
    <property type="evidence" value="ECO:0007669"/>
    <property type="project" value="UniProtKB-SubCell"/>
</dbReference>
<dbReference type="SUPFAM" id="SSF52096">
    <property type="entry name" value="ClpP/crotonase"/>
    <property type="match status" value="1"/>
</dbReference>
<comment type="subunit">
    <text evidence="7">Fourteen ClpP subunits assemble into 2 heptameric rings which stack back to back to give a disk-like structure with a central cavity, resembling the structure of eukaryotic proteasomes.</text>
</comment>
<dbReference type="InterPro" id="IPR023562">
    <property type="entry name" value="ClpP/TepA"/>
</dbReference>
<evidence type="ECO:0000256" key="1">
    <source>
        <dbReference type="ARBA" id="ARBA00007039"/>
    </source>
</evidence>
<keyword evidence="4 7" id="KW-0378">Hydrolase</keyword>
<dbReference type="NCBIfam" id="NF009205">
    <property type="entry name" value="PRK12553.1"/>
    <property type="match status" value="1"/>
</dbReference>
<evidence type="ECO:0000256" key="5">
    <source>
        <dbReference type="ARBA" id="ARBA00022825"/>
    </source>
</evidence>
<protein>
    <recommendedName>
        <fullName evidence="7 9">ATP-dependent Clp protease proteolytic subunit</fullName>
        <ecNumber evidence="7">3.4.21.92</ecNumber>
    </recommendedName>
    <alternativeName>
        <fullName evidence="7">Endopeptidase Clp</fullName>
    </alternativeName>
</protein>
<comment type="function">
    <text evidence="7">Cleaves peptides in various proteins in a process that requires ATP hydrolysis. Has a chymotrypsin-like activity. Plays a major role in the degradation of misfolded proteins.</text>
</comment>
<evidence type="ECO:0000256" key="8">
    <source>
        <dbReference type="PROSITE-ProRule" id="PRU10086"/>
    </source>
</evidence>
<keyword evidence="10" id="KW-0812">Transmembrane</keyword>
<evidence type="ECO:0000256" key="10">
    <source>
        <dbReference type="SAM" id="Phobius"/>
    </source>
</evidence>
<comment type="catalytic activity">
    <reaction evidence="6 7 8">
        <text>Hydrolysis of proteins to small peptides in the presence of ATP and magnesium. alpha-casein is the usual test substrate. In the absence of ATP, only oligopeptides shorter than five residues are hydrolyzed (such as succinyl-Leu-Tyr-|-NHMec, and Leu-Tyr-Leu-|-Tyr-Trp, in which cleavage of the -Tyr-|-Leu- and -Tyr-|-Trp bonds also occurs).</text>
        <dbReference type="EC" id="3.4.21.92"/>
    </reaction>
</comment>
<feature type="active site" evidence="7 8">
    <location>
        <position position="120"/>
    </location>
</feature>
<dbReference type="CDD" id="cd07017">
    <property type="entry name" value="S14_ClpP_2"/>
    <property type="match status" value="1"/>
</dbReference>
<dbReference type="Pfam" id="PF00574">
    <property type="entry name" value="CLP_protease"/>
    <property type="match status" value="1"/>
</dbReference>
<gene>
    <name evidence="7" type="primary">clpP</name>
    <name evidence="11" type="ORF">EDC14_10667</name>
</gene>
<dbReference type="GO" id="GO:0004176">
    <property type="term" value="F:ATP-dependent peptidase activity"/>
    <property type="evidence" value="ECO:0007669"/>
    <property type="project" value="InterPro"/>
</dbReference>
<dbReference type="EC" id="3.4.21.92" evidence="7"/>
<comment type="caution">
    <text evidence="11">The sequence shown here is derived from an EMBL/GenBank/DDBJ whole genome shotgun (WGS) entry which is preliminary data.</text>
</comment>
<dbReference type="GO" id="GO:0006515">
    <property type="term" value="P:protein quality control for misfolded or incompletely synthesized proteins"/>
    <property type="evidence" value="ECO:0007669"/>
    <property type="project" value="TreeGrafter"/>
</dbReference>
<dbReference type="PROSITE" id="PS00382">
    <property type="entry name" value="CLP_PROTEASE_HIS"/>
    <property type="match status" value="1"/>
</dbReference>
<dbReference type="HAMAP" id="MF_00444">
    <property type="entry name" value="ClpP"/>
    <property type="match status" value="1"/>
</dbReference>
<evidence type="ECO:0000256" key="7">
    <source>
        <dbReference type="HAMAP-Rule" id="MF_00444"/>
    </source>
</evidence>
<dbReference type="InterPro" id="IPR029045">
    <property type="entry name" value="ClpP/crotonase-like_dom_sf"/>
</dbReference>
<keyword evidence="2 7" id="KW-0963">Cytoplasm</keyword>
<organism evidence="11 12">
    <name type="scientific">Hydrogenispora ethanolica</name>
    <dbReference type="NCBI Taxonomy" id="1082276"/>
    <lineage>
        <taxon>Bacteria</taxon>
        <taxon>Bacillati</taxon>
        <taxon>Bacillota</taxon>
        <taxon>Hydrogenispora</taxon>
    </lineage>
</organism>
<dbReference type="AlphaFoldDB" id="A0A4R1QN52"/>
<proteinExistence type="inferred from homology"/>
<keyword evidence="10" id="KW-1133">Transmembrane helix</keyword>
<feature type="active site" description="Nucleophile" evidence="7">
    <location>
        <position position="95"/>
    </location>
</feature>
<evidence type="ECO:0000256" key="3">
    <source>
        <dbReference type="ARBA" id="ARBA00022670"/>
    </source>
</evidence>
<dbReference type="PANTHER" id="PTHR10381">
    <property type="entry name" value="ATP-DEPENDENT CLP PROTEASE PROTEOLYTIC SUBUNIT"/>
    <property type="match status" value="1"/>
</dbReference>
<comment type="subcellular location">
    <subcellularLocation>
        <location evidence="7">Cytoplasm</location>
    </subcellularLocation>
</comment>
<dbReference type="EMBL" id="SLUN01000066">
    <property type="protein sequence ID" value="TCL54231.1"/>
    <property type="molecule type" value="Genomic_DNA"/>
</dbReference>
<dbReference type="GO" id="GO:0051117">
    <property type="term" value="F:ATPase binding"/>
    <property type="evidence" value="ECO:0007669"/>
    <property type="project" value="TreeGrafter"/>
</dbReference>
<dbReference type="InterPro" id="IPR033135">
    <property type="entry name" value="ClpP_His_AS"/>
</dbReference>
<feature type="transmembrane region" description="Helical" evidence="10">
    <location>
        <begin position="85"/>
        <end position="104"/>
    </location>
</feature>
<dbReference type="GO" id="GO:0004252">
    <property type="term" value="F:serine-type endopeptidase activity"/>
    <property type="evidence" value="ECO:0007669"/>
    <property type="project" value="UniProtKB-UniRule"/>
</dbReference>
<dbReference type="Proteomes" id="UP000295008">
    <property type="component" value="Unassembled WGS sequence"/>
</dbReference>
<keyword evidence="10" id="KW-0472">Membrane</keyword>
<keyword evidence="5 7" id="KW-0720">Serine protease</keyword>
<evidence type="ECO:0000313" key="12">
    <source>
        <dbReference type="Proteomes" id="UP000295008"/>
    </source>
</evidence>
<dbReference type="PANTHER" id="PTHR10381:SF70">
    <property type="entry name" value="ATP-DEPENDENT CLP PROTEASE PROTEOLYTIC SUBUNIT"/>
    <property type="match status" value="1"/>
</dbReference>
<dbReference type="GO" id="GO:0009368">
    <property type="term" value="C:endopeptidase Clp complex"/>
    <property type="evidence" value="ECO:0007669"/>
    <property type="project" value="TreeGrafter"/>
</dbReference>
<dbReference type="PRINTS" id="PR00127">
    <property type="entry name" value="CLPPROTEASEP"/>
</dbReference>
<evidence type="ECO:0000256" key="4">
    <source>
        <dbReference type="ARBA" id="ARBA00022801"/>
    </source>
</evidence>
<evidence type="ECO:0000256" key="2">
    <source>
        <dbReference type="ARBA" id="ARBA00022490"/>
    </source>
</evidence>
<keyword evidence="12" id="KW-1185">Reference proteome</keyword>
<evidence type="ECO:0000313" key="11">
    <source>
        <dbReference type="EMBL" id="TCL54231.1"/>
    </source>
</evidence>
<dbReference type="InterPro" id="IPR001907">
    <property type="entry name" value="ClpP"/>
</dbReference>
<name>A0A4R1QN52_HYDET</name>
<accession>A0A4R1QN52</accession>
<reference evidence="11 12" key="1">
    <citation type="submission" date="2019-03" db="EMBL/GenBank/DDBJ databases">
        <title>Genomic Encyclopedia of Type Strains, Phase IV (KMG-IV): sequencing the most valuable type-strain genomes for metagenomic binning, comparative biology and taxonomic classification.</title>
        <authorList>
            <person name="Goeker M."/>
        </authorList>
    </citation>
    <scope>NUCLEOTIDE SEQUENCE [LARGE SCALE GENOMIC DNA]</scope>
    <source>
        <strain evidence="11 12">LX-B</strain>
    </source>
</reference>
<evidence type="ECO:0000256" key="6">
    <source>
        <dbReference type="ARBA" id="ARBA00034021"/>
    </source>
</evidence>